<gene>
    <name evidence="1" type="ORF">AMAG_17945</name>
</gene>
<protein>
    <submittedName>
        <fullName evidence="1">Uncharacterized protein</fullName>
    </submittedName>
</protein>
<evidence type="ECO:0000313" key="2">
    <source>
        <dbReference type="Proteomes" id="UP000054350"/>
    </source>
</evidence>
<proteinExistence type="predicted"/>
<keyword evidence="2" id="KW-1185">Reference proteome</keyword>
<dbReference type="AlphaFoldDB" id="A0A0L0S2L5"/>
<sequence length="164" mass="17116">MTEFADEQGLRYRPQILGGPARGGPMRAPQILATDTGRAARDACVVREAGDEVRADAAVALAFAGLMRARVDEGKRAVGEMVKGSPTVARWMAMFVPEDGEGDVDDEAMAELAVVVRDDPRWVAMAGVPEERAEAVRAAVREVVRSIGVGGVATGLGLGAGVGE</sequence>
<name>A0A0L0S2L5_ALLM3</name>
<accession>A0A0L0S2L5</accession>
<dbReference type="VEuPathDB" id="FungiDB:AMAG_17945"/>
<dbReference type="EMBL" id="GG745330">
    <property type="protein sequence ID" value="KNE56641.1"/>
    <property type="molecule type" value="Genomic_DNA"/>
</dbReference>
<evidence type="ECO:0000313" key="1">
    <source>
        <dbReference type="EMBL" id="KNE56641.1"/>
    </source>
</evidence>
<dbReference type="Proteomes" id="UP000054350">
    <property type="component" value="Unassembled WGS sequence"/>
</dbReference>
<reference evidence="2" key="2">
    <citation type="submission" date="2009-11" db="EMBL/GenBank/DDBJ databases">
        <title>The Genome Sequence of Allomyces macrogynus strain ATCC 38327.</title>
        <authorList>
            <consortium name="The Broad Institute Genome Sequencing Platform"/>
            <person name="Russ C."/>
            <person name="Cuomo C."/>
            <person name="Shea T."/>
            <person name="Young S.K."/>
            <person name="Zeng Q."/>
            <person name="Koehrsen M."/>
            <person name="Haas B."/>
            <person name="Borodovsky M."/>
            <person name="Guigo R."/>
            <person name="Alvarado L."/>
            <person name="Berlin A."/>
            <person name="Borenstein D."/>
            <person name="Chen Z."/>
            <person name="Engels R."/>
            <person name="Freedman E."/>
            <person name="Gellesch M."/>
            <person name="Goldberg J."/>
            <person name="Griggs A."/>
            <person name="Gujja S."/>
            <person name="Heiman D."/>
            <person name="Hepburn T."/>
            <person name="Howarth C."/>
            <person name="Jen D."/>
            <person name="Larson L."/>
            <person name="Lewis B."/>
            <person name="Mehta T."/>
            <person name="Park D."/>
            <person name="Pearson M."/>
            <person name="Roberts A."/>
            <person name="Saif S."/>
            <person name="Shenoy N."/>
            <person name="Sisk P."/>
            <person name="Stolte C."/>
            <person name="Sykes S."/>
            <person name="Walk T."/>
            <person name="White J."/>
            <person name="Yandava C."/>
            <person name="Burger G."/>
            <person name="Gray M.W."/>
            <person name="Holland P.W.H."/>
            <person name="King N."/>
            <person name="Lang F.B.F."/>
            <person name="Roger A.J."/>
            <person name="Ruiz-Trillo I."/>
            <person name="Lander E."/>
            <person name="Nusbaum C."/>
        </authorList>
    </citation>
    <scope>NUCLEOTIDE SEQUENCE [LARGE SCALE GENOMIC DNA]</scope>
    <source>
        <strain evidence="2">ATCC 38327</strain>
    </source>
</reference>
<organism evidence="1 2">
    <name type="scientific">Allomyces macrogynus (strain ATCC 38327)</name>
    <name type="common">Allomyces javanicus var. macrogynus</name>
    <dbReference type="NCBI Taxonomy" id="578462"/>
    <lineage>
        <taxon>Eukaryota</taxon>
        <taxon>Fungi</taxon>
        <taxon>Fungi incertae sedis</taxon>
        <taxon>Blastocladiomycota</taxon>
        <taxon>Blastocladiomycetes</taxon>
        <taxon>Blastocladiales</taxon>
        <taxon>Blastocladiaceae</taxon>
        <taxon>Allomyces</taxon>
    </lineage>
</organism>
<reference evidence="1 2" key="1">
    <citation type="submission" date="2009-11" db="EMBL/GenBank/DDBJ databases">
        <title>Annotation of Allomyces macrogynus ATCC 38327.</title>
        <authorList>
            <consortium name="The Broad Institute Genome Sequencing Platform"/>
            <person name="Russ C."/>
            <person name="Cuomo C."/>
            <person name="Burger G."/>
            <person name="Gray M.W."/>
            <person name="Holland P.W.H."/>
            <person name="King N."/>
            <person name="Lang F.B.F."/>
            <person name="Roger A.J."/>
            <person name="Ruiz-Trillo I."/>
            <person name="Young S.K."/>
            <person name="Zeng Q."/>
            <person name="Gargeya S."/>
            <person name="Fitzgerald M."/>
            <person name="Haas B."/>
            <person name="Abouelleil A."/>
            <person name="Alvarado L."/>
            <person name="Arachchi H.M."/>
            <person name="Berlin A."/>
            <person name="Chapman S.B."/>
            <person name="Gearin G."/>
            <person name="Goldberg J."/>
            <person name="Griggs A."/>
            <person name="Gujja S."/>
            <person name="Hansen M."/>
            <person name="Heiman D."/>
            <person name="Howarth C."/>
            <person name="Larimer J."/>
            <person name="Lui A."/>
            <person name="MacDonald P.J.P."/>
            <person name="McCowen C."/>
            <person name="Montmayeur A."/>
            <person name="Murphy C."/>
            <person name="Neiman D."/>
            <person name="Pearson M."/>
            <person name="Priest M."/>
            <person name="Roberts A."/>
            <person name="Saif S."/>
            <person name="Shea T."/>
            <person name="Sisk P."/>
            <person name="Stolte C."/>
            <person name="Sykes S."/>
            <person name="Wortman J."/>
            <person name="Nusbaum C."/>
            <person name="Birren B."/>
        </authorList>
    </citation>
    <scope>NUCLEOTIDE SEQUENCE [LARGE SCALE GENOMIC DNA]</scope>
    <source>
        <strain evidence="1 2">ATCC 38327</strain>
    </source>
</reference>